<dbReference type="EMBL" id="MK552327">
    <property type="protein sequence ID" value="QBJ02944.1"/>
    <property type="molecule type" value="Genomic_DNA"/>
</dbReference>
<proteinExistence type="predicted"/>
<evidence type="ECO:0000313" key="2">
    <source>
        <dbReference type="EMBL" id="QBJ02944.1"/>
    </source>
</evidence>
<name>A0A481W6Q7_9CAUD</name>
<evidence type="ECO:0000313" key="3">
    <source>
        <dbReference type="Proteomes" id="UP000294134"/>
    </source>
</evidence>
<organism evidence="2 3">
    <name type="scientific">Pseudomonas phage Psa21</name>
    <dbReference type="NCBI Taxonomy" id="2530023"/>
    <lineage>
        <taxon>Viruses</taxon>
        <taxon>Duplodnaviria</taxon>
        <taxon>Heunggongvirae</taxon>
        <taxon>Uroviricota</taxon>
        <taxon>Caudoviricetes</taxon>
        <taxon>Chimalliviridae</taxon>
        <taxon>Tepukevirus</taxon>
        <taxon>Tepukevirus Psa21</taxon>
    </lineage>
</organism>
<feature type="compositionally biased region" description="Basic and acidic residues" evidence="1">
    <location>
        <begin position="20"/>
        <end position="43"/>
    </location>
</feature>
<protein>
    <recommendedName>
        <fullName evidence="4">Virion structural protein</fullName>
    </recommendedName>
</protein>
<gene>
    <name evidence="2" type="ORF">PSA21_426</name>
</gene>
<keyword evidence="3" id="KW-1185">Reference proteome</keyword>
<accession>A0A481W6Q7</accession>
<sequence length="602" mass="67320">MNVYDWMEETEGKPPLNEPGTREDPGNRPHVPDDEDGTTRELHSNAGGGRVTDDTEQHKEITIVDPEDTVSNEGVIESVRKLFGIHNRGKKFIEIDGNASASIGKIHKTIEGTFASKEWLDKQTPVKHDVKVSDLLEDLNLKNLVSSVQETFAINLSFAQAVDRAQLEVIKHLQPVLKLWDARKLTDKAYEKTSEALNTIPNVLDVIKKPTRTKTNLLPSKGEPTASPLSTEAMLELATAILTCIKTDVARIENQNDELDQGLGGFSEAHFEIVRNDLESESYNSQAWEKLTTRVLEKLSHSGIQEALQGSRQFSATCIAAVIYMERSIKGGKATVANEQHIVSNEGLIDALKDLFKAKPKELAVDESVDKHSIDKLKDTLLNDSWLKKQTITAGKVTVRFPDAAMDGNYQPVVKRIKEELERTGKHNGTKTDAWAKPISAAIVLITEGNVKGANTEQVEKLLKSANFEELDFDVDHKEPNNFLDDDAEVELPSLDIAGVKAATNTVIELIKARDEYIGLSMGSFPMHIDYKRMHLIRDVNDKQLKEALLKLYDEVDGIQEYFVELFFQNQYAYWDLVESMATGLMRWIEKSITGVKVNSNE</sequence>
<dbReference type="Proteomes" id="UP000294134">
    <property type="component" value="Segment"/>
</dbReference>
<reference evidence="2 3" key="1">
    <citation type="submission" date="2019-02" db="EMBL/GenBank/DDBJ databases">
        <authorList>
            <person name="Frampton R.A."/>
            <person name="Wojtus J.K."/>
            <person name="Fineran P.C."/>
            <person name="Hendrickson H.L."/>
        </authorList>
    </citation>
    <scope>NUCLEOTIDE SEQUENCE [LARGE SCALE GENOMIC DNA]</scope>
</reference>
<feature type="region of interest" description="Disordered" evidence="1">
    <location>
        <begin position="1"/>
        <end position="58"/>
    </location>
</feature>
<evidence type="ECO:0008006" key="4">
    <source>
        <dbReference type="Google" id="ProtNLM"/>
    </source>
</evidence>
<evidence type="ECO:0000256" key="1">
    <source>
        <dbReference type="SAM" id="MobiDB-lite"/>
    </source>
</evidence>